<feature type="transmembrane region" description="Helical" evidence="1">
    <location>
        <begin position="30"/>
        <end position="47"/>
    </location>
</feature>
<feature type="transmembrane region" description="Helical" evidence="1">
    <location>
        <begin position="59"/>
        <end position="86"/>
    </location>
</feature>
<reference evidence="2 3" key="1">
    <citation type="submission" date="2019-04" db="EMBL/GenBank/DDBJ databases">
        <title>Genome sequence of strain shin9-1.</title>
        <authorList>
            <person name="Gao J."/>
            <person name="Sun J."/>
        </authorList>
    </citation>
    <scope>NUCLEOTIDE SEQUENCE [LARGE SCALE GENOMIC DNA]</scope>
    <source>
        <strain evidence="3">shin9-1</strain>
    </source>
</reference>
<dbReference type="OrthoDB" id="9897070at2"/>
<evidence type="ECO:0000256" key="1">
    <source>
        <dbReference type="SAM" id="Phobius"/>
    </source>
</evidence>
<feature type="transmembrane region" description="Helical" evidence="1">
    <location>
        <begin position="7"/>
        <end position="24"/>
    </location>
</feature>
<dbReference type="Proteomes" id="UP000308828">
    <property type="component" value="Unassembled WGS sequence"/>
</dbReference>
<accession>A0A4S8P6V4</accession>
<evidence type="ECO:0000313" key="3">
    <source>
        <dbReference type="Proteomes" id="UP000308828"/>
    </source>
</evidence>
<comment type="caution">
    <text evidence="2">The sequence shown here is derived from an EMBL/GenBank/DDBJ whole genome shotgun (WGS) entry which is preliminary data.</text>
</comment>
<dbReference type="AlphaFoldDB" id="A0A4S8P6V4"/>
<protein>
    <submittedName>
        <fullName evidence="2">Uncharacterized protein</fullName>
    </submittedName>
</protein>
<evidence type="ECO:0000313" key="2">
    <source>
        <dbReference type="EMBL" id="THV25065.1"/>
    </source>
</evidence>
<keyword evidence="1" id="KW-0472">Membrane</keyword>
<dbReference type="RefSeq" id="WP_136596913.1">
    <property type="nucleotide sequence ID" value="NZ_STGV01000001.1"/>
</dbReference>
<proteinExistence type="predicted"/>
<keyword evidence="1" id="KW-1133">Transmembrane helix</keyword>
<organism evidence="2 3">
    <name type="scientific">Peteryoungia ipomoeae</name>
    <dbReference type="NCBI Taxonomy" id="1210932"/>
    <lineage>
        <taxon>Bacteria</taxon>
        <taxon>Pseudomonadati</taxon>
        <taxon>Pseudomonadota</taxon>
        <taxon>Alphaproteobacteria</taxon>
        <taxon>Hyphomicrobiales</taxon>
        <taxon>Rhizobiaceae</taxon>
        <taxon>Peteryoungia</taxon>
    </lineage>
</organism>
<keyword evidence="3" id="KW-1185">Reference proteome</keyword>
<sequence length="87" mass="9406">MTQNRDLLLMATGLAAISFLLPRFGIASNGLALVLWGANLFVSYLGFRTGNYRPFWLTWATLTVVGFILFGVTGPLSLLMVAVVLVG</sequence>
<dbReference type="EMBL" id="STGV01000001">
    <property type="protein sequence ID" value="THV25065.1"/>
    <property type="molecule type" value="Genomic_DNA"/>
</dbReference>
<keyword evidence="1" id="KW-0812">Transmembrane</keyword>
<name>A0A4S8P6V4_9HYPH</name>
<gene>
    <name evidence="2" type="ORF">FAA97_02330</name>
</gene>